<dbReference type="Gene3D" id="1.20.120.910">
    <property type="entry name" value="DksA, coiled-coil domain"/>
    <property type="match status" value="1"/>
</dbReference>
<dbReference type="EMBL" id="CP013659">
    <property type="protein sequence ID" value="ALS75325.1"/>
    <property type="molecule type" value="Genomic_DNA"/>
</dbReference>
<dbReference type="PROSITE" id="PS51128">
    <property type="entry name" value="ZF_DKSA_2"/>
    <property type="match status" value="1"/>
</dbReference>
<dbReference type="RefSeq" id="WP_058382032.1">
    <property type="nucleotide sequence ID" value="NZ_CP013659.2"/>
</dbReference>
<evidence type="ECO:0000256" key="2">
    <source>
        <dbReference type="ARBA" id="ARBA00022771"/>
    </source>
</evidence>
<evidence type="ECO:0000256" key="4">
    <source>
        <dbReference type="PROSITE-ProRule" id="PRU00510"/>
    </source>
</evidence>
<evidence type="ECO:0000259" key="6">
    <source>
        <dbReference type="Pfam" id="PF01258"/>
    </source>
</evidence>
<evidence type="ECO:0000256" key="5">
    <source>
        <dbReference type="SAM" id="MobiDB-lite"/>
    </source>
</evidence>
<keyword evidence="3" id="KW-0862">Zinc</keyword>
<gene>
    <name evidence="7" type="ORF">AUC31_08865</name>
</gene>
<dbReference type="InterPro" id="IPR037187">
    <property type="entry name" value="DnaK_N"/>
</dbReference>
<feature type="zinc finger region" description="dksA C4-type" evidence="4">
    <location>
        <begin position="84"/>
        <end position="108"/>
    </location>
</feature>
<reference evidence="7" key="1">
    <citation type="submission" date="2016-01" db="EMBL/GenBank/DDBJ databases">
        <title>Complete genome of Planococcus rifietoensis type strain M8.</title>
        <authorList>
            <person name="See-Too W.S."/>
        </authorList>
    </citation>
    <scope>NUCLEOTIDE SEQUENCE [LARGE SCALE GENOMIC DNA]</scope>
    <source>
        <strain evidence="7">M8</strain>
    </source>
</reference>
<dbReference type="GO" id="GO:0008270">
    <property type="term" value="F:zinc ion binding"/>
    <property type="evidence" value="ECO:0007669"/>
    <property type="project" value="UniProtKB-KW"/>
</dbReference>
<evidence type="ECO:0000313" key="8">
    <source>
        <dbReference type="Proteomes" id="UP000067683"/>
    </source>
</evidence>
<feature type="compositionally biased region" description="Acidic residues" evidence="5">
    <location>
        <begin position="163"/>
        <end position="183"/>
    </location>
</feature>
<feature type="region of interest" description="Disordered" evidence="5">
    <location>
        <begin position="23"/>
        <end position="49"/>
    </location>
</feature>
<dbReference type="KEGG" id="prt:AUC31_08865"/>
<keyword evidence="1" id="KW-0479">Metal-binding</keyword>
<dbReference type="AlphaFoldDB" id="A0A0U2YR92"/>
<dbReference type="OrthoDB" id="9811543at2"/>
<dbReference type="NCBIfam" id="TIGR02890">
    <property type="entry name" value="bacill_yteA"/>
    <property type="match status" value="1"/>
</dbReference>
<evidence type="ECO:0000256" key="3">
    <source>
        <dbReference type="ARBA" id="ARBA00022833"/>
    </source>
</evidence>
<dbReference type="PANTHER" id="PTHR33823:SF4">
    <property type="entry name" value="GENERAL STRESS PROTEIN 16O"/>
    <property type="match status" value="1"/>
</dbReference>
<dbReference type="InterPro" id="IPR014240">
    <property type="entry name" value="YteA"/>
</dbReference>
<dbReference type="Proteomes" id="UP000067683">
    <property type="component" value="Chromosome"/>
</dbReference>
<dbReference type="STRING" id="200991.AUC31_08865"/>
<dbReference type="SUPFAM" id="SSF57716">
    <property type="entry name" value="Glucocorticoid receptor-like (DNA-binding domain)"/>
    <property type="match status" value="1"/>
</dbReference>
<keyword evidence="2" id="KW-0863">Zinc-finger</keyword>
<keyword evidence="8" id="KW-1185">Reference proteome</keyword>
<dbReference type="InterPro" id="IPR000962">
    <property type="entry name" value="Znf_DskA_TraR"/>
</dbReference>
<evidence type="ECO:0000256" key="1">
    <source>
        <dbReference type="ARBA" id="ARBA00022723"/>
    </source>
</evidence>
<proteinExistence type="predicted"/>
<feature type="domain" description="Zinc finger DksA/TraR C4-type" evidence="6">
    <location>
        <begin position="79"/>
        <end position="107"/>
    </location>
</feature>
<dbReference type="PANTHER" id="PTHR33823">
    <property type="entry name" value="RNA POLYMERASE-BINDING TRANSCRIPTION FACTOR DKSA-RELATED"/>
    <property type="match status" value="1"/>
</dbReference>
<feature type="region of interest" description="Disordered" evidence="5">
    <location>
        <begin position="114"/>
        <end position="183"/>
    </location>
</feature>
<organism evidence="7 8">
    <name type="scientific">Planococcus rifietoensis</name>
    <dbReference type="NCBI Taxonomy" id="200991"/>
    <lineage>
        <taxon>Bacteria</taxon>
        <taxon>Bacillati</taxon>
        <taxon>Bacillota</taxon>
        <taxon>Bacilli</taxon>
        <taxon>Bacillales</taxon>
        <taxon>Caryophanaceae</taxon>
        <taxon>Planococcus</taxon>
    </lineage>
</organism>
<sequence>MTDEQQKNLKQELEAQLKSLEERMEQTEEFETSELSNYDNHPGDNATDLYDQERGMAMEQFKEEEHEDVLAALKAIEDGTYGTCAVCGKDIPYERLEAMPTALTCIDHADHSLDLESRPSEEDVIGSSTDRPAKTEDSRIRDYDNSFEDVENFGSSDGPQDQPGEDQEDFYKDDEAEEDEQFK</sequence>
<dbReference type="Pfam" id="PF01258">
    <property type="entry name" value="zf-dskA_traR"/>
    <property type="match status" value="1"/>
</dbReference>
<name>A0A0U2YR92_9BACL</name>
<accession>A0A0U2YR92</accession>
<evidence type="ECO:0000313" key="7">
    <source>
        <dbReference type="EMBL" id="ALS75325.1"/>
    </source>
</evidence>
<dbReference type="SUPFAM" id="SSF109635">
    <property type="entry name" value="DnaK suppressor protein DksA, alpha-hairpin domain"/>
    <property type="match status" value="1"/>
</dbReference>
<feature type="compositionally biased region" description="Basic and acidic residues" evidence="5">
    <location>
        <begin position="131"/>
        <end position="144"/>
    </location>
</feature>
<protein>
    <submittedName>
        <fullName evidence="7">Molecular chaperone DnaK</fullName>
    </submittedName>
</protein>